<evidence type="ECO:0000313" key="2">
    <source>
        <dbReference type="EMBL" id="MFC6882234.1"/>
    </source>
</evidence>
<keyword evidence="1" id="KW-0732">Signal</keyword>
<evidence type="ECO:0000256" key="1">
    <source>
        <dbReference type="SAM" id="SignalP"/>
    </source>
</evidence>
<comment type="caution">
    <text evidence="2">The sequence shown here is derived from an EMBL/GenBank/DDBJ whole genome shotgun (WGS) entry which is preliminary data.</text>
</comment>
<organism evidence="2 3">
    <name type="scientific">Actinomadura yumaensis</name>
    <dbReference type="NCBI Taxonomy" id="111807"/>
    <lineage>
        <taxon>Bacteria</taxon>
        <taxon>Bacillati</taxon>
        <taxon>Actinomycetota</taxon>
        <taxon>Actinomycetes</taxon>
        <taxon>Streptosporangiales</taxon>
        <taxon>Thermomonosporaceae</taxon>
        <taxon>Actinomadura</taxon>
    </lineage>
</organism>
<gene>
    <name evidence="2" type="ORF">ACFQKB_20945</name>
</gene>
<dbReference type="PROSITE" id="PS51318">
    <property type="entry name" value="TAT"/>
    <property type="match status" value="1"/>
</dbReference>
<protein>
    <recommendedName>
        <fullName evidence="4">Lipoprotein</fullName>
    </recommendedName>
</protein>
<feature type="chain" id="PRO_5046832630" description="Lipoprotein" evidence="1">
    <location>
        <begin position="27"/>
        <end position="186"/>
    </location>
</feature>
<dbReference type="Proteomes" id="UP001596380">
    <property type="component" value="Unassembled WGS sequence"/>
</dbReference>
<sequence>MTRRPPSRRALPVAALAVLLAATAAACGIDTTGPVRAGPPASGIPRPGARAQSTQLYFAGPYGLHAVFRPTGRRLGPQNALDLLLKGPTDAERQRGLVSQVPPMAGEVTATATTGAVDVLVPVSVATGELDVTAVGQLACTAAHAEVPGGRPATRVDIRIHENDTRSESPWTVRCGPNGTVSPVMS</sequence>
<dbReference type="RefSeq" id="WP_160822680.1">
    <property type="nucleotide sequence ID" value="NZ_JBHSXE010000001.1"/>
</dbReference>
<dbReference type="InterPro" id="IPR006311">
    <property type="entry name" value="TAT_signal"/>
</dbReference>
<proteinExistence type="predicted"/>
<keyword evidence="3" id="KW-1185">Reference proteome</keyword>
<dbReference type="EMBL" id="JBHSXS010000012">
    <property type="protein sequence ID" value="MFC6882234.1"/>
    <property type="molecule type" value="Genomic_DNA"/>
</dbReference>
<feature type="signal peptide" evidence="1">
    <location>
        <begin position="1"/>
        <end position="26"/>
    </location>
</feature>
<evidence type="ECO:0008006" key="4">
    <source>
        <dbReference type="Google" id="ProtNLM"/>
    </source>
</evidence>
<dbReference type="PROSITE" id="PS51257">
    <property type="entry name" value="PROKAR_LIPOPROTEIN"/>
    <property type="match status" value="1"/>
</dbReference>
<evidence type="ECO:0000313" key="3">
    <source>
        <dbReference type="Proteomes" id="UP001596380"/>
    </source>
</evidence>
<accession>A0ABW2CNE8</accession>
<name>A0ABW2CNE8_9ACTN</name>
<reference evidence="3" key="1">
    <citation type="journal article" date="2019" name="Int. J. Syst. Evol. Microbiol.">
        <title>The Global Catalogue of Microorganisms (GCM) 10K type strain sequencing project: providing services to taxonomists for standard genome sequencing and annotation.</title>
        <authorList>
            <consortium name="The Broad Institute Genomics Platform"/>
            <consortium name="The Broad Institute Genome Sequencing Center for Infectious Disease"/>
            <person name="Wu L."/>
            <person name="Ma J."/>
        </authorList>
    </citation>
    <scope>NUCLEOTIDE SEQUENCE [LARGE SCALE GENOMIC DNA]</scope>
    <source>
        <strain evidence="3">JCM 3369</strain>
    </source>
</reference>